<dbReference type="AlphaFoldDB" id="A0AAD4Q7T1"/>
<feature type="domain" description="Sulfatase-modifying factor enzyme-like" evidence="7">
    <location>
        <begin position="762"/>
        <end position="855"/>
    </location>
</feature>
<keyword evidence="11" id="KW-1185">Reference proteome</keyword>
<evidence type="ECO:0000256" key="1">
    <source>
        <dbReference type="ARBA" id="ARBA00022603"/>
    </source>
</evidence>
<dbReference type="GO" id="GO:0008168">
    <property type="term" value="F:methyltransferase activity"/>
    <property type="evidence" value="ECO:0007669"/>
    <property type="project" value="UniProtKB-KW"/>
</dbReference>
<keyword evidence="2" id="KW-0808">Transferase</keyword>
<comment type="caution">
    <text evidence="10">The sequence shown here is derived from an EMBL/GenBank/DDBJ whole genome shotgun (WGS) entry which is preliminary data.</text>
</comment>
<evidence type="ECO:0000256" key="4">
    <source>
        <dbReference type="ARBA" id="ARBA00023004"/>
    </source>
</evidence>
<evidence type="ECO:0000259" key="9">
    <source>
        <dbReference type="Pfam" id="PF12867"/>
    </source>
</evidence>
<organism evidence="10 11">
    <name type="scientific">Lactarius akahatsu</name>
    <dbReference type="NCBI Taxonomy" id="416441"/>
    <lineage>
        <taxon>Eukaryota</taxon>
        <taxon>Fungi</taxon>
        <taxon>Dikarya</taxon>
        <taxon>Basidiomycota</taxon>
        <taxon>Agaricomycotina</taxon>
        <taxon>Agaricomycetes</taxon>
        <taxon>Russulales</taxon>
        <taxon>Russulaceae</taxon>
        <taxon>Lactarius</taxon>
    </lineage>
</organism>
<dbReference type="Pfam" id="PF03781">
    <property type="entry name" value="FGE-sulfatase"/>
    <property type="match status" value="2"/>
</dbReference>
<feature type="domain" description="Histidine-specific methyltransferase SAM-dependent" evidence="8">
    <location>
        <begin position="22"/>
        <end position="178"/>
    </location>
</feature>
<evidence type="ECO:0000256" key="6">
    <source>
        <dbReference type="SAM" id="MobiDB-lite"/>
    </source>
</evidence>
<gene>
    <name evidence="10" type="ORF">EDB92DRAFT_1905474</name>
</gene>
<dbReference type="GO" id="GO:0032259">
    <property type="term" value="P:methylation"/>
    <property type="evidence" value="ECO:0007669"/>
    <property type="project" value="UniProtKB-KW"/>
</dbReference>
<dbReference type="SUPFAM" id="SSF56436">
    <property type="entry name" value="C-type lectin-like"/>
    <property type="match status" value="1"/>
</dbReference>
<feature type="domain" description="Sulfatase-modifying factor enzyme-like" evidence="7">
    <location>
        <begin position="645"/>
        <end position="743"/>
    </location>
</feature>
<dbReference type="InterPro" id="IPR005532">
    <property type="entry name" value="SUMF_dom"/>
</dbReference>
<dbReference type="InterPro" id="IPR016187">
    <property type="entry name" value="CTDL_fold"/>
</dbReference>
<proteinExistence type="predicted"/>
<dbReference type="Proteomes" id="UP001201163">
    <property type="component" value="Unassembled WGS sequence"/>
</dbReference>
<dbReference type="Pfam" id="PF10017">
    <property type="entry name" value="Methyltransf_33"/>
    <property type="match status" value="2"/>
</dbReference>
<dbReference type="InterPro" id="IPR029063">
    <property type="entry name" value="SAM-dependent_MTases_sf"/>
</dbReference>
<evidence type="ECO:0000313" key="11">
    <source>
        <dbReference type="Proteomes" id="UP001201163"/>
    </source>
</evidence>
<feature type="region of interest" description="Disordered" evidence="6">
    <location>
        <begin position="200"/>
        <end position="228"/>
    </location>
</feature>
<feature type="domain" description="DinB-like" evidence="9">
    <location>
        <begin position="433"/>
        <end position="576"/>
    </location>
</feature>
<dbReference type="PANTHER" id="PTHR43397:SF1">
    <property type="entry name" value="ERGOTHIONEINE BIOSYNTHESIS PROTEIN 1"/>
    <property type="match status" value="1"/>
</dbReference>
<dbReference type="Gene3D" id="3.40.50.150">
    <property type="entry name" value="Vaccinia Virus protein VP39"/>
    <property type="match status" value="1"/>
</dbReference>
<protein>
    <submittedName>
        <fullName evidence="10">DUF323 domain-containing protein</fullName>
    </submittedName>
</protein>
<dbReference type="InterPro" id="IPR051128">
    <property type="entry name" value="EgtD_Methyltrsf_superfamily"/>
</dbReference>
<accession>A0AAD4Q7T1</accession>
<dbReference type="InterPro" id="IPR019257">
    <property type="entry name" value="MeTrfase_dom"/>
</dbReference>
<evidence type="ECO:0000259" key="7">
    <source>
        <dbReference type="Pfam" id="PF03781"/>
    </source>
</evidence>
<evidence type="ECO:0000256" key="2">
    <source>
        <dbReference type="ARBA" id="ARBA00022679"/>
    </source>
</evidence>
<dbReference type="InterPro" id="IPR042095">
    <property type="entry name" value="SUMF_sf"/>
</dbReference>
<evidence type="ECO:0000256" key="3">
    <source>
        <dbReference type="ARBA" id="ARBA00023002"/>
    </source>
</evidence>
<dbReference type="PANTHER" id="PTHR43397">
    <property type="entry name" value="ERGOTHIONEINE BIOSYNTHESIS PROTEIN 1"/>
    <property type="match status" value="1"/>
</dbReference>
<evidence type="ECO:0000259" key="8">
    <source>
        <dbReference type="Pfam" id="PF10017"/>
    </source>
</evidence>
<reference evidence="10" key="1">
    <citation type="submission" date="2022-01" db="EMBL/GenBank/DDBJ databases">
        <title>Comparative genomics reveals a dynamic genome evolution in the ectomycorrhizal milk-cap (Lactarius) mushrooms.</title>
        <authorList>
            <consortium name="DOE Joint Genome Institute"/>
            <person name="Lebreton A."/>
            <person name="Tang N."/>
            <person name="Kuo A."/>
            <person name="LaButti K."/>
            <person name="Drula E."/>
            <person name="Barry K."/>
            <person name="Clum A."/>
            <person name="Lipzen A."/>
            <person name="Mousain D."/>
            <person name="Ng V."/>
            <person name="Wang R."/>
            <person name="Wang X."/>
            <person name="Dai Y."/>
            <person name="Henrissat B."/>
            <person name="Grigoriev I.V."/>
            <person name="Guerin-Laguette A."/>
            <person name="Yu F."/>
            <person name="Martin F.M."/>
        </authorList>
    </citation>
    <scope>NUCLEOTIDE SEQUENCE</scope>
    <source>
        <strain evidence="10">QP</strain>
    </source>
</reference>
<keyword evidence="4" id="KW-0408">Iron</keyword>
<feature type="compositionally biased region" description="Low complexity" evidence="6">
    <location>
        <begin position="200"/>
        <end position="215"/>
    </location>
</feature>
<comment type="pathway">
    <text evidence="5">Amino-acid biosynthesis; ergothioneine biosynthesis.</text>
</comment>
<keyword evidence="3" id="KW-0560">Oxidoreductase</keyword>
<sequence length="860" mass="96655">MSTRIIDVRLSDRASNGEANIRDDVTKGLLRPNGQKTLPTLLLYDEEGLRIYDEITVHADEYYLFSAEENLLKSHANEIVQVMHNRPNDSHGPVESVVVELGAGALRKTSHILSALSKLVPEKMSPAPITYYALDLEQRELGRTLDQLAESPVGPEMQDKVNARGLWGTYEGGLKFVEEGGLRGRNTAVAAVARVRSLSADSAATQRTQQSSPSSSERDSVETSLSTPDTAALETPLHFLFLGSSLGNFSRGEDAAFLKALPLRAGKGDTLLLGLDHGTDGPRIERAYNDRAGITRRFILNGLKGAGRALGDESLFALESWEYVGRYNANERRHEAFYRSRAAQTVRDPQTQTEFAFLADELVHVEHSLKYAERDVHRLFTEANLRPLRCWTDADSGYSLWLLERPPFNFRLLQSPASVLSNTPFGVPDLRDFEEMWAAWDFITQKMIPESMMFEKPIDLRHICLFYTGHIPTFFDIHLSRLLGEPHTEPEYFKNIFERGIDPNVDDPTECHPHSEVPQKDEDWPSFASILEFQKRVRARLANLFAELESGRRPLTRKVARVLFMGLEHEGLHAETLLYMLLQRAGTGTIPPSASGFATPAWESLADAWNGAPTPSSSTVALGPATIELGHDDLEADDGSLEVKDHELGWDNEHPRHKEDVGKFRIEWRPVTNGQFYQFWKEAGGEVSMPKSWVMDGDNTMVRTLYGPVPMKIAHLWPVVTDYNSLSAYATVRGGRLPTEPELRLFYDKFESGYEGGRNIGFRNWHPVPATTGGEGGGQGHNGGVWEWTSTVFDKYEGFETSTLYPGYSTDFFDTHHNVVLGGSYATIPRIAERRTLRNWYQRNYPYAWIGGRVAYDVKE</sequence>
<dbReference type="Gene3D" id="3.90.1580.10">
    <property type="entry name" value="paralog of FGE (formylglycine-generating enzyme)"/>
    <property type="match status" value="1"/>
</dbReference>
<evidence type="ECO:0000313" key="10">
    <source>
        <dbReference type="EMBL" id="KAH8979245.1"/>
    </source>
</evidence>
<name>A0AAD4Q7T1_9AGAM</name>
<feature type="domain" description="Histidine-specific methyltransferase SAM-dependent" evidence="8">
    <location>
        <begin position="234"/>
        <end position="404"/>
    </location>
</feature>
<dbReference type="EMBL" id="JAKELL010000180">
    <property type="protein sequence ID" value="KAH8979245.1"/>
    <property type="molecule type" value="Genomic_DNA"/>
</dbReference>
<dbReference type="InterPro" id="IPR024775">
    <property type="entry name" value="DinB-like"/>
</dbReference>
<keyword evidence="1" id="KW-0489">Methyltransferase</keyword>
<dbReference type="Pfam" id="PF12867">
    <property type="entry name" value="DinB_2"/>
    <property type="match status" value="1"/>
</dbReference>
<evidence type="ECO:0000256" key="5">
    <source>
        <dbReference type="ARBA" id="ARBA00037882"/>
    </source>
</evidence>